<dbReference type="RefSeq" id="WP_014030293.1">
    <property type="nucleotide sequence ID" value="NC_015942.1"/>
</dbReference>
<dbReference type="Proteomes" id="UP000009220">
    <property type="component" value="Chromosome"/>
</dbReference>
<sequence>MDPITLFAVVLVSVAAILAGGIRFSHWWYEQEKKAKNDSQPQHGH</sequence>
<accession>G0JTT6</accession>
<gene>
    <name evidence="2" type="ORF">Acife_2977</name>
</gene>
<dbReference type="HOGENOM" id="CLU_3194874_0_0_6"/>
<reference evidence="2 3" key="1">
    <citation type="journal article" date="2011" name="J. Bacteriol.">
        <title>Draft genome of the psychrotolerant acidophile Acidithiobacillus ferrivorans SS3.</title>
        <authorList>
            <person name="Liljeqvist M."/>
            <person name="Valdes J."/>
            <person name="Holmes D.S."/>
            <person name="Dopson M."/>
        </authorList>
    </citation>
    <scope>NUCLEOTIDE SEQUENCE [LARGE SCALE GENOMIC DNA]</scope>
    <source>
        <strain evidence="2 3">SS3</strain>
    </source>
</reference>
<keyword evidence="1" id="KW-1133">Transmembrane helix</keyword>
<evidence type="ECO:0000313" key="3">
    <source>
        <dbReference type="Proteomes" id="UP000009220"/>
    </source>
</evidence>
<keyword evidence="1" id="KW-0812">Transmembrane</keyword>
<evidence type="ECO:0000313" key="2">
    <source>
        <dbReference type="EMBL" id="AEM49051.1"/>
    </source>
</evidence>
<feature type="transmembrane region" description="Helical" evidence="1">
    <location>
        <begin position="6"/>
        <end position="29"/>
    </location>
</feature>
<proteinExistence type="predicted"/>
<dbReference type="KEGG" id="afi:Acife_2977"/>
<dbReference type="EMBL" id="CP002985">
    <property type="protein sequence ID" value="AEM49051.1"/>
    <property type="molecule type" value="Genomic_DNA"/>
</dbReference>
<protein>
    <submittedName>
        <fullName evidence="2">Uncharacterized protein</fullName>
    </submittedName>
</protein>
<name>G0JTT6_9PROT</name>
<dbReference type="AlphaFoldDB" id="G0JTT6"/>
<dbReference type="STRING" id="743299.Acife_2977"/>
<organism evidence="2 3">
    <name type="scientific">Acidithiobacillus ferrivorans SS3</name>
    <dbReference type="NCBI Taxonomy" id="743299"/>
    <lineage>
        <taxon>Bacteria</taxon>
        <taxon>Pseudomonadati</taxon>
        <taxon>Pseudomonadota</taxon>
        <taxon>Acidithiobacillia</taxon>
        <taxon>Acidithiobacillales</taxon>
        <taxon>Acidithiobacillaceae</taxon>
        <taxon>Acidithiobacillus</taxon>
    </lineage>
</organism>
<keyword evidence="1" id="KW-0472">Membrane</keyword>
<evidence type="ECO:0000256" key="1">
    <source>
        <dbReference type="SAM" id="Phobius"/>
    </source>
</evidence>